<dbReference type="EMBL" id="LAVV01007207">
    <property type="protein sequence ID" value="KNZ56727.1"/>
    <property type="molecule type" value="Genomic_DNA"/>
</dbReference>
<name>A0A0L6V862_9BASI</name>
<protein>
    <submittedName>
        <fullName evidence="1">Uncharacterized protein</fullName>
    </submittedName>
</protein>
<reference evidence="1 2" key="1">
    <citation type="submission" date="2015-08" db="EMBL/GenBank/DDBJ databases">
        <title>Next Generation Sequencing and Analysis of the Genome of Puccinia sorghi L Schw, the Causal Agent of Maize Common Rust.</title>
        <authorList>
            <person name="Rochi L."/>
            <person name="Burguener G."/>
            <person name="Darino M."/>
            <person name="Turjanski A."/>
            <person name="Kreff E."/>
            <person name="Dieguez M.J."/>
            <person name="Sacco F."/>
        </authorList>
    </citation>
    <scope>NUCLEOTIDE SEQUENCE [LARGE SCALE GENOMIC DNA]</scope>
    <source>
        <strain evidence="1 2">RO10H11247</strain>
    </source>
</reference>
<dbReference type="AlphaFoldDB" id="A0A0L6V862"/>
<keyword evidence="2" id="KW-1185">Reference proteome</keyword>
<accession>A0A0L6V862</accession>
<dbReference type="Proteomes" id="UP000037035">
    <property type="component" value="Unassembled WGS sequence"/>
</dbReference>
<feature type="non-terminal residue" evidence="1">
    <location>
        <position position="96"/>
    </location>
</feature>
<dbReference type="OrthoDB" id="2515746at2759"/>
<dbReference type="VEuPathDB" id="FungiDB:VP01_2333g3"/>
<comment type="caution">
    <text evidence="1">The sequence shown here is derived from an EMBL/GenBank/DDBJ whole genome shotgun (WGS) entry which is preliminary data.</text>
</comment>
<gene>
    <name evidence="1" type="ORF">VP01_2333g3</name>
</gene>
<evidence type="ECO:0000313" key="1">
    <source>
        <dbReference type="EMBL" id="KNZ56727.1"/>
    </source>
</evidence>
<proteinExistence type="predicted"/>
<organism evidence="1 2">
    <name type="scientific">Puccinia sorghi</name>
    <dbReference type="NCBI Taxonomy" id="27349"/>
    <lineage>
        <taxon>Eukaryota</taxon>
        <taxon>Fungi</taxon>
        <taxon>Dikarya</taxon>
        <taxon>Basidiomycota</taxon>
        <taxon>Pucciniomycotina</taxon>
        <taxon>Pucciniomycetes</taxon>
        <taxon>Pucciniales</taxon>
        <taxon>Pucciniaceae</taxon>
        <taxon>Puccinia</taxon>
    </lineage>
</organism>
<sequence length="96" mass="10591">MNCGKENHQISLGFNFLAVATPSSELEDDSEPPPILVRPSTLQGYAYVPHYDHTPKNITSSIDPGNIIEGSQRHKAFTGAEPIQHKGRKNCSMLMQ</sequence>
<evidence type="ECO:0000313" key="2">
    <source>
        <dbReference type="Proteomes" id="UP000037035"/>
    </source>
</evidence>